<accession>A0AAV4IBG8</accession>
<dbReference type="Proteomes" id="UP000762676">
    <property type="component" value="Unassembled WGS sequence"/>
</dbReference>
<evidence type="ECO:0000313" key="3">
    <source>
        <dbReference type="Proteomes" id="UP000762676"/>
    </source>
</evidence>
<gene>
    <name evidence="2" type="ORF">ElyMa_006565100</name>
</gene>
<keyword evidence="3" id="KW-1185">Reference proteome</keyword>
<organism evidence="2 3">
    <name type="scientific">Elysia marginata</name>
    <dbReference type="NCBI Taxonomy" id="1093978"/>
    <lineage>
        <taxon>Eukaryota</taxon>
        <taxon>Metazoa</taxon>
        <taxon>Spiralia</taxon>
        <taxon>Lophotrochozoa</taxon>
        <taxon>Mollusca</taxon>
        <taxon>Gastropoda</taxon>
        <taxon>Heterobranchia</taxon>
        <taxon>Euthyneura</taxon>
        <taxon>Panpulmonata</taxon>
        <taxon>Sacoglossa</taxon>
        <taxon>Placobranchoidea</taxon>
        <taxon>Plakobranchidae</taxon>
        <taxon>Elysia</taxon>
    </lineage>
</organism>
<proteinExistence type="predicted"/>
<evidence type="ECO:0000313" key="2">
    <source>
        <dbReference type="EMBL" id="GFS07225.1"/>
    </source>
</evidence>
<reference evidence="2 3" key="1">
    <citation type="journal article" date="2021" name="Elife">
        <title>Chloroplast acquisition without the gene transfer in kleptoplastic sea slugs, Plakobranchus ocellatus.</title>
        <authorList>
            <person name="Maeda T."/>
            <person name="Takahashi S."/>
            <person name="Yoshida T."/>
            <person name="Shimamura S."/>
            <person name="Takaki Y."/>
            <person name="Nagai Y."/>
            <person name="Toyoda A."/>
            <person name="Suzuki Y."/>
            <person name="Arimoto A."/>
            <person name="Ishii H."/>
            <person name="Satoh N."/>
            <person name="Nishiyama T."/>
            <person name="Hasebe M."/>
            <person name="Maruyama T."/>
            <person name="Minagawa J."/>
            <person name="Obokata J."/>
            <person name="Shigenobu S."/>
        </authorList>
    </citation>
    <scope>NUCLEOTIDE SEQUENCE [LARGE SCALE GENOMIC DNA]</scope>
</reference>
<keyword evidence="1" id="KW-0472">Membrane</keyword>
<evidence type="ECO:0000256" key="1">
    <source>
        <dbReference type="SAM" id="Phobius"/>
    </source>
</evidence>
<dbReference type="AlphaFoldDB" id="A0AAV4IBG8"/>
<keyword evidence="1" id="KW-0812">Transmembrane</keyword>
<feature type="transmembrane region" description="Helical" evidence="1">
    <location>
        <begin position="108"/>
        <end position="129"/>
    </location>
</feature>
<protein>
    <submittedName>
        <fullName evidence="2">Uncharacterized protein</fullName>
    </submittedName>
</protein>
<comment type="caution">
    <text evidence="2">The sequence shown here is derived from an EMBL/GenBank/DDBJ whole genome shotgun (WGS) entry which is preliminary data.</text>
</comment>
<feature type="transmembrane region" description="Helical" evidence="1">
    <location>
        <begin position="135"/>
        <end position="161"/>
    </location>
</feature>
<name>A0AAV4IBG8_9GAST</name>
<keyword evidence="1" id="KW-1133">Transmembrane helix</keyword>
<sequence length="163" mass="17254">MKTAERRLRLAGHLELSDPMEAYARNTARGKTSSTFVDNLMGDGAATTVHELSSRMEDRDVWRSMGKSQSHPPSVNFLGSYLTVLTTRSSVKPGFYGVCSSLIASPKAVTVVVVVVVAVVVVVVVVVVVEVVAVAAAATVVVLLLLQRLSLCSLVVAVVVVSM</sequence>
<dbReference type="EMBL" id="BMAT01013182">
    <property type="protein sequence ID" value="GFS07225.1"/>
    <property type="molecule type" value="Genomic_DNA"/>
</dbReference>